<reference evidence="1" key="1">
    <citation type="journal article" date="2019" name="bioRxiv">
        <title>The Genome of the Zebra Mussel, Dreissena polymorpha: A Resource for Invasive Species Research.</title>
        <authorList>
            <person name="McCartney M.A."/>
            <person name="Auch B."/>
            <person name="Kono T."/>
            <person name="Mallez S."/>
            <person name="Zhang Y."/>
            <person name="Obille A."/>
            <person name="Becker A."/>
            <person name="Abrahante J.E."/>
            <person name="Garbe J."/>
            <person name="Badalamenti J.P."/>
            <person name="Herman A."/>
            <person name="Mangelson H."/>
            <person name="Liachko I."/>
            <person name="Sullivan S."/>
            <person name="Sone E.D."/>
            <person name="Koren S."/>
            <person name="Silverstein K.A.T."/>
            <person name="Beckman K.B."/>
            <person name="Gohl D.M."/>
        </authorList>
    </citation>
    <scope>NUCLEOTIDE SEQUENCE</scope>
    <source>
        <strain evidence="1">Duluth1</strain>
        <tissue evidence="1">Whole animal</tissue>
    </source>
</reference>
<evidence type="ECO:0000313" key="1">
    <source>
        <dbReference type="EMBL" id="KAH3788134.1"/>
    </source>
</evidence>
<dbReference type="Proteomes" id="UP000828390">
    <property type="component" value="Unassembled WGS sequence"/>
</dbReference>
<keyword evidence="2" id="KW-1185">Reference proteome</keyword>
<protein>
    <submittedName>
        <fullName evidence="1">Uncharacterized protein</fullName>
    </submittedName>
</protein>
<dbReference type="EMBL" id="JAIWYP010000008">
    <property type="protein sequence ID" value="KAH3788134.1"/>
    <property type="molecule type" value="Genomic_DNA"/>
</dbReference>
<accession>A0A9D4IX85</accession>
<dbReference type="AlphaFoldDB" id="A0A9D4IX85"/>
<proteinExistence type="predicted"/>
<sequence>MMVPFKVDVMSIELPPVLDVNIAPCDIDVAREELRLVDGYFRRLGTALYHHAV</sequence>
<comment type="caution">
    <text evidence="1">The sequence shown here is derived from an EMBL/GenBank/DDBJ whole genome shotgun (WGS) entry which is preliminary data.</text>
</comment>
<evidence type="ECO:0000313" key="2">
    <source>
        <dbReference type="Proteomes" id="UP000828390"/>
    </source>
</evidence>
<name>A0A9D4IX85_DREPO</name>
<gene>
    <name evidence="1" type="ORF">DPMN_166265</name>
</gene>
<organism evidence="1 2">
    <name type="scientific">Dreissena polymorpha</name>
    <name type="common">Zebra mussel</name>
    <name type="synonym">Mytilus polymorpha</name>
    <dbReference type="NCBI Taxonomy" id="45954"/>
    <lineage>
        <taxon>Eukaryota</taxon>
        <taxon>Metazoa</taxon>
        <taxon>Spiralia</taxon>
        <taxon>Lophotrochozoa</taxon>
        <taxon>Mollusca</taxon>
        <taxon>Bivalvia</taxon>
        <taxon>Autobranchia</taxon>
        <taxon>Heteroconchia</taxon>
        <taxon>Euheterodonta</taxon>
        <taxon>Imparidentia</taxon>
        <taxon>Neoheterodontei</taxon>
        <taxon>Myida</taxon>
        <taxon>Dreissenoidea</taxon>
        <taxon>Dreissenidae</taxon>
        <taxon>Dreissena</taxon>
    </lineage>
</organism>
<reference evidence="1" key="2">
    <citation type="submission" date="2020-11" db="EMBL/GenBank/DDBJ databases">
        <authorList>
            <person name="McCartney M.A."/>
            <person name="Auch B."/>
            <person name="Kono T."/>
            <person name="Mallez S."/>
            <person name="Becker A."/>
            <person name="Gohl D.M."/>
            <person name="Silverstein K.A.T."/>
            <person name="Koren S."/>
            <person name="Bechman K.B."/>
            <person name="Herman A."/>
            <person name="Abrahante J.E."/>
            <person name="Garbe J."/>
        </authorList>
    </citation>
    <scope>NUCLEOTIDE SEQUENCE</scope>
    <source>
        <strain evidence="1">Duluth1</strain>
        <tissue evidence="1">Whole animal</tissue>
    </source>
</reference>